<dbReference type="Gene3D" id="3.40.50.720">
    <property type="entry name" value="NAD(P)-binding Rossmann-like Domain"/>
    <property type="match status" value="1"/>
</dbReference>
<accession>A0A2M8DS35</accession>
<proteinExistence type="predicted"/>
<dbReference type="AlphaFoldDB" id="A0A2M8DS35"/>
<sequence length="134" mass="15266">MPLDNIPSPSNIIDKLVTYEKIIDVENSLTVIEDMIAVFHKLMEQKATGIFHVTNPGTIRHKEIIEMYQKIVDSSITKEWISNDELVKQGLAVKGRSNNCLQSNNLEKVGIKMRPVKEAVRDTLVKYAKLKENM</sequence>
<reference evidence="2" key="1">
    <citation type="submission" date="2017-09" db="EMBL/GenBank/DDBJ databases">
        <title>Depth-based differentiation of microbial function through sediment-hosted aquifers and enrichment of novel symbionts in the deep terrestrial subsurface.</title>
        <authorList>
            <person name="Probst A.J."/>
            <person name="Ladd B."/>
            <person name="Jarett J.K."/>
            <person name="Geller-Mcgrath D.E."/>
            <person name="Sieber C.M.K."/>
            <person name="Emerson J.B."/>
            <person name="Anantharaman K."/>
            <person name="Thomas B.C."/>
            <person name="Malmstrom R."/>
            <person name="Stieglmeier M."/>
            <person name="Klingl A."/>
            <person name="Woyke T."/>
            <person name="Ryan C.M."/>
            <person name="Banfield J.F."/>
        </authorList>
    </citation>
    <scope>NUCLEOTIDE SEQUENCE [LARGE SCALE GENOMIC DNA]</scope>
</reference>
<dbReference type="EMBL" id="PFSY01000043">
    <property type="protein sequence ID" value="PJC02156.1"/>
    <property type="molecule type" value="Genomic_DNA"/>
</dbReference>
<protein>
    <recommendedName>
        <fullName evidence="3">RmlD-like substrate binding domain-containing protein</fullName>
    </recommendedName>
</protein>
<evidence type="ECO:0000313" key="1">
    <source>
        <dbReference type="EMBL" id="PJC02156.1"/>
    </source>
</evidence>
<evidence type="ECO:0000313" key="2">
    <source>
        <dbReference type="Proteomes" id="UP000230136"/>
    </source>
</evidence>
<organism evidence="1 2">
    <name type="scientific">Candidatus Komeilibacteria bacterium CG_4_9_14_0_8_um_filter_36_9</name>
    <dbReference type="NCBI Taxonomy" id="1974473"/>
    <lineage>
        <taxon>Bacteria</taxon>
        <taxon>Candidatus Komeiliibacteriota</taxon>
    </lineage>
</organism>
<dbReference type="Proteomes" id="UP000230136">
    <property type="component" value="Unassembled WGS sequence"/>
</dbReference>
<gene>
    <name evidence="1" type="ORF">CO073_00960</name>
</gene>
<name>A0A2M8DS35_9BACT</name>
<evidence type="ECO:0008006" key="3">
    <source>
        <dbReference type="Google" id="ProtNLM"/>
    </source>
</evidence>
<comment type="caution">
    <text evidence="1">The sequence shown here is derived from an EMBL/GenBank/DDBJ whole genome shotgun (WGS) entry which is preliminary data.</text>
</comment>
<dbReference type="SUPFAM" id="SSF51735">
    <property type="entry name" value="NAD(P)-binding Rossmann-fold domains"/>
    <property type="match status" value="1"/>
</dbReference>
<dbReference type="InterPro" id="IPR036291">
    <property type="entry name" value="NAD(P)-bd_dom_sf"/>
</dbReference>